<dbReference type="PRINTS" id="PR00682">
    <property type="entry name" value="IPNSYNTHASE"/>
</dbReference>
<dbReference type="Proteomes" id="UP000818029">
    <property type="component" value="Chromosome D08"/>
</dbReference>
<dbReference type="Gene3D" id="2.60.120.330">
    <property type="entry name" value="B-lactam Antibiotic, Isopenicillin N Synthase, Chain"/>
    <property type="match status" value="1"/>
</dbReference>
<keyword evidence="4 5" id="KW-0408">Iron</keyword>
<dbReference type="RefSeq" id="XP_040955985.1">
    <property type="nucleotide sequence ID" value="XM_041100051.1"/>
</dbReference>
<evidence type="ECO:0000256" key="3">
    <source>
        <dbReference type="ARBA" id="ARBA00023002"/>
    </source>
</evidence>
<dbReference type="GeneID" id="107929350"/>
<feature type="domain" description="Fe2OG dioxygenase" evidence="6">
    <location>
        <begin position="171"/>
        <end position="276"/>
    </location>
</feature>
<dbReference type="PROSITE" id="PS51471">
    <property type="entry name" value="FE2OG_OXY"/>
    <property type="match status" value="1"/>
</dbReference>
<reference evidence="7" key="1">
    <citation type="journal article" date="2020" name="Nat. Genet.">
        <title>Genomic diversifications of five Gossypium allopolyploid species and their impact on cotton improvement.</title>
        <authorList>
            <person name="Chen Z.J."/>
            <person name="Sreedasyam A."/>
            <person name="Ando A."/>
            <person name="Song Q."/>
            <person name="De Santiago L.M."/>
            <person name="Hulse-Kemp A.M."/>
            <person name="Ding M."/>
            <person name="Ye W."/>
            <person name="Kirkbride R.C."/>
            <person name="Jenkins J."/>
            <person name="Plott C."/>
            <person name="Lovell J."/>
            <person name="Lin Y.M."/>
            <person name="Vaughn R."/>
            <person name="Liu B."/>
            <person name="Simpson S."/>
            <person name="Scheffler B.E."/>
            <person name="Wen L."/>
            <person name="Saski C.A."/>
            <person name="Grover C.E."/>
            <person name="Hu G."/>
            <person name="Conover J.L."/>
            <person name="Carlson J.W."/>
            <person name="Shu S."/>
            <person name="Boston L.B."/>
            <person name="Williams M."/>
            <person name="Peterson D.G."/>
            <person name="McGee K."/>
            <person name="Jones D.C."/>
            <person name="Wendel J.F."/>
            <person name="Stelly D.M."/>
            <person name="Grimwood J."/>
            <person name="Schmutz J."/>
        </authorList>
    </citation>
    <scope>NUCLEOTIDE SEQUENCE [LARGE SCALE GENOMIC DNA]</scope>
    <source>
        <strain evidence="7">cv. TM-1</strain>
    </source>
</reference>
<gene>
    <name evidence="8" type="primary">LOC107929350</name>
</gene>
<keyword evidence="3 5" id="KW-0560">Oxidoreductase</keyword>
<keyword evidence="7" id="KW-1185">Reference proteome</keyword>
<dbReference type="PANTHER" id="PTHR10209">
    <property type="entry name" value="OXIDOREDUCTASE, 2OG-FE II OXYGENASE FAMILY PROTEIN"/>
    <property type="match status" value="1"/>
</dbReference>
<accession>A0ABM3AMA4</accession>
<evidence type="ECO:0000313" key="7">
    <source>
        <dbReference type="Proteomes" id="UP000818029"/>
    </source>
</evidence>
<dbReference type="PANTHER" id="PTHR10209:SF590">
    <property type="entry name" value="2-OXOGLUTARATE (2OG) AND FE(II)-DEPENDENT OXYGENASE SUPERFAMILY PROTEIN"/>
    <property type="match status" value="1"/>
</dbReference>
<organism evidence="7 8">
    <name type="scientific">Gossypium hirsutum</name>
    <name type="common">Upland cotton</name>
    <name type="synonym">Gossypium mexicanum</name>
    <dbReference type="NCBI Taxonomy" id="3635"/>
    <lineage>
        <taxon>Eukaryota</taxon>
        <taxon>Viridiplantae</taxon>
        <taxon>Streptophyta</taxon>
        <taxon>Embryophyta</taxon>
        <taxon>Tracheophyta</taxon>
        <taxon>Spermatophyta</taxon>
        <taxon>Magnoliopsida</taxon>
        <taxon>eudicotyledons</taxon>
        <taxon>Gunneridae</taxon>
        <taxon>Pentapetalae</taxon>
        <taxon>rosids</taxon>
        <taxon>malvids</taxon>
        <taxon>Malvales</taxon>
        <taxon>Malvaceae</taxon>
        <taxon>Malvoideae</taxon>
        <taxon>Gossypium</taxon>
    </lineage>
</organism>
<keyword evidence="2 5" id="KW-0479">Metal-binding</keyword>
<proteinExistence type="inferred from homology"/>
<evidence type="ECO:0000313" key="8">
    <source>
        <dbReference type="RefSeq" id="XP_040955985.1"/>
    </source>
</evidence>
<evidence type="ECO:0000256" key="1">
    <source>
        <dbReference type="ARBA" id="ARBA00008056"/>
    </source>
</evidence>
<evidence type="ECO:0000256" key="4">
    <source>
        <dbReference type="ARBA" id="ARBA00023004"/>
    </source>
</evidence>
<evidence type="ECO:0000259" key="6">
    <source>
        <dbReference type="PROSITE" id="PS51471"/>
    </source>
</evidence>
<dbReference type="Pfam" id="PF14226">
    <property type="entry name" value="DIOX_N"/>
    <property type="match status" value="1"/>
</dbReference>
<dbReference type="SUPFAM" id="SSF51197">
    <property type="entry name" value="Clavaminate synthase-like"/>
    <property type="match status" value="1"/>
</dbReference>
<dbReference type="InterPro" id="IPR005123">
    <property type="entry name" value="Oxoglu/Fe-dep_dioxygenase_dom"/>
</dbReference>
<sequence>MCDALQLPIVDLSSPDRFSTANSIRQACIDHGFFYLVNHGVDEELVNKVFEQGSKFFSLPIEEKMKVIIKNYSGYSPLYAGKLDTTLSTKGDSNEGFYVGQLAGDLNQWPLEGIGFAILEKHNRNLLSTTTLSTCLICFLRSAGTKLLFLIALSLKLDEDFFEKVGAFNEPLASLGLLHYPGDLDSSNEEIYGASDHSDFGMLTLLATDGVPGLQICREKSEQPQVWEDVPSMSGAFIVNIGDMMERWTNCLFRSRLHRVLPPRQEHYSVAFFLNPSKDCNVECLESCCSEDCPPRFPPIKALDYLEERLRLTYGL</sequence>
<dbReference type="InterPro" id="IPR026992">
    <property type="entry name" value="DIOX_N"/>
</dbReference>
<reference evidence="8" key="2">
    <citation type="submission" date="2025-08" db="UniProtKB">
        <authorList>
            <consortium name="RefSeq"/>
        </authorList>
    </citation>
    <scope>IDENTIFICATION</scope>
</reference>
<protein>
    <submittedName>
        <fullName evidence="8">2-oxoglutarate-Fe(II) type oxidoreductase hxnY</fullName>
    </submittedName>
</protein>
<dbReference type="InterPro" id="IPR027443">
    <property type="entry name" value="IPNS-like_sf"/>
</dbReference>
<comment type="similarity">
    <text evidence="1 5">Belongs to the iron/ascorbate-dependent oxidoreductase family.</text>
</comment>
<dbReference type="Pfam" id="PF03171">
    <property type="entry name" value="2OG-FeII_Oxy"/>
    <property type="match status" value="1"/>
</dbReference>
<evidence type="ECO:0000256" key="2">
    <source>
        <dbReference type="ARBA" id="ARBA00022723"/>
    </source>
</evidence>
<dbReference type="InterPro" id="IPR044861">
    <property type="entry name" value="IPNS-like_FE2OG_OXY"/>
</dbReference>
<name>A0ABM3AMA4_GOSHI</name>
<evidence type="ECO:0000256" key="5">
    <source>
        <dbReference type="RuleBase" id="RU003682"/>
    </source>
</evidence>